<evidence type="ECO:0000313" key="11">
    <source>
        <dbReference type="EMBL" id="MCT8972134.1"/>
    </source>
</evidence>
<dbReference type="InterPro" id="IPR004563">
    <property type="entry name" value="Apolipo_AcylTrfase"/>
</dbReference>
<evidence type="ECO:0000256" key="7">
    <source>
        <dbReference type="ARBA" id="ARBA00023136"/>
    </source>
</evidence>
<keyword evidence="8 9" id="KW-0012">Acyltransferase</keyword>
<evidence type="ECO:0000256" key="3">
    <source>
        <dbReference type="ARBA" id="ARBA00022475"/>
    </source>
</evidence>
<evidence type="ECO:0000256" key="9">
    <source>
        <dbReference type="HAMAP-Rule" id="MF_01148"/>
    </source>
</evidence>
<comment type="pathway">
    <text evidence="9">Protein modification; lipoprotein biosynthesis (N-acyl transfer).</text>
</comment>
<keyword evidence="7 9" id="KW-0472">Membrane</keyword>
<dbReference type="Gene3D" id="3.60.110.10">
    <property type="entry name" value="Carbon-nitrogen hydrolase"/>
    <property type="match status" value="1"/>
</dbReference>
<feature type="transmembrane region" description="Helical" evidence="9">
    <location>
        <begin position="12"/>
        <end position="31"/>
    </location>
</feature>
<keyword evidence="5 9" id="KW-0812">Transmembrane</keyword>
<reference evidence="11 12" key="1">
    <citation type="submission" date="2022-04" db="EMBL/GenBank/DDBJ databases">
        <authorList>
            <person name="Ye Y.-Q."/>
            <person name="Du Z.-J."/>
        </authorList>
    </citation>
    <scope>NUCLEOTIDE SEQUENCE [LARGE SCALE GENOMIC DNA]</scope>
    <source>
        <strain evidence="11 12">A6E488</strain>
    </source>
</reference>
<keyword evidence="6 9" id="KW-1133">Transmembrane helix</keyword>
<dbReference type="HAMAP" id="MF_01148">
    <property type="entry name" value="Lnt"/>
    <property type="match status" value="1"/>
</dbReference>
<dbReference type="InterPro" id="IPR003010">
    <property type="entry name" value="C-N_Hydrolase"/>
</dbReference>
<evidence type="ECO:0000259" key="10">
    <source>
        <dbReference type="PROSITE" id="PS50263"/>
    </source>
</evidence>
<dbReference type="CDD" id="cd07571">
    <property type="entry name" value="ALP_N-acyl_transferase"/>
    <property type="match status" value="1"/>
</dbReference>
<gene>
    <name evidence="9 11" type="primary">lnt</name>
    <name evidence="11" type="ORF">MUB46_09725</name>
</gene>
<feature type="transmembrane region" description="Helical" evidence="9">
    <location>
        <begin position="503"/>
        <end position="523"/>
    </location>
</feature>
<accession>A0AAW5QYZ9</accession>
<keyword evidence="3 9" id="KW-1003">Cell membrane</keyword>
<dbReference type="GO" id="GO:0016410">
    <property type="term" value="F:N-acyltransferase activity"/>
    <property type="evidence" value="ECO:0007669"/>
    <property type="project" value="UniProtKB-UniRule"/>
</dbReference>
<dbReference type="InterPro" id="IPR045378">
    <property type="entry name" value="LNT_N"/>
</dbReference>
<name>A0AAW5QYZ9_9HYPH</name>
<evidence type="ECO:0000256" key="1">
    <source>
        <dbReference type="ARBA" id="ARBA00004651"/>
    </source>
</evidence>
<dbReference type="PANTHER" id="PTHR38686:SF1">
    <property type="entry name" value="APOLIPOPROTEIN N-ACYLTRANSFERASE"/>
    <property type="match status" value="1"/>
</dbReference>
<dbReference type="GO" id="GO:0005886">
    <property type="term" value="C:plasma membrane"/>
    <property type="evidence" value="ECO:0007669"/>
    <property type="project" value="UniProtKB-SubCell"/>
</dbReference>
<comment type="caution">
    <text evidence="11">The sequence shown here is derived from an EMBL/GenBank/DDBJ whole genome shotgun (WGS) entry which is preliminary data.</text>
</comment>
<evidence type="ECO:0000313" key="12">
    <source>
        <dbReference type="Proteomes" id="UP001320898"/>
    </source>
</evidence>
<dbReference type="EMBL" id="JALIDZ010000004">
    <property type="protein sequence ID" value="MCT8972134.1"/>
    <property type="molecule type" value="Genomic_DNA"/>
</dbReference>
<dbReference type="RefSeq" id="WP_261615710.1">
    <property type="nucleotide sequence ID" value="NZ_JALIDZ010000004.1"/>
</dbReference>
<dbReference type="NCBIfam" id="TIGR00546">
    <property type="entry name" value="lnt"/>
    <property type="match status" value="1"/>
</dbReference>
<dbReference type="Pfam" id="PF20154">
    <property type="entry name" value="LNT_N"/>
    <property type="match status" value="1"/>
</dbReference>
<evidence type="ECO:0000256" key="4">
    <source>
        <dbReference type="ARBA" id="ARBA00022679"/>
    </source>
</evidence>
<dbReference type="PANTHER" id="PTHR38686">
    <property type="entry name" value="APOLIPOPROTEIN N-ACYLTRANSFERASE"/>
    <property type="match status" value="1"/>
</dbReference>
<dbReference type="Pfam" id="PF00795">
    <property type="entry name" value="CN_hydrolase"/>
    <property type="match status" value="1"/>
</dbReference>
<keyword evidence="4 9" id="KW-0808">Transferase</keyword>
<feature type="transmembrane region" description="Helical" evidence="9">
    <location>
        <begin position="63"/>
        <end position="87"/>
    </location>
</feature>
<proteinExistence type="inferred from homology"/>
<evidence type="ECO:0000256" key="8">
    <source>
        <dbReference type="ARBA" id="ARBA00023315"/>
    </source>
</evidence>
<evidence type="ECO:0000256" key="2">
    <source>
        <dbReference type="ARBA" id="ARBA00010065"/>
    </source>
</evidence>
<dbReference type="GO" id="GO:0042158">
    <property type="term" value="P:lipoprotein biosynthetic process"/>
    <property type="evidence" value="ECO:0007669"/>
    <property type="project" value="UniProtKB-UniRule"/>
</dbReference>
<feature type="transmembrane region" description="Helical" evidence="9">
    <location>
        <begin position="134"/>
        <end position="153"/>
    </location>
</feature>
<dbReference type="EC" id="2.3.1.269" evidence="9"/>
<feature type="transmembrane region" description="Helical" evidence="9">
    <location>
        <begin position="37"/>
        <end position="56"/>
    </location>
</feature>
<dbReference type="PROSITE" id="PS50263">
    <property type="entry name" value="CN_HYDROLASE"/>
    <property type="match status" value="1"/>
</dbReference>
<feature type="transmembrane region" description="Helical" evidence="9">
    <location>
        <begin position="173"/>
        <end position="196"/>
    </location>
</feature>
<sequence>MLDAIASRVVVLWGWRRLLLAFVAGAASALAMPPFDAFPVLFVTFPVLVWLIDGTLGRGRIRGLAAAALIGWCFGFGYFLAGLWWVGYAFLVDADVFGWMLPFAVAALPAGLALFAAAATLVARLFWSAGPRRVFALALGVTLAEFARGHILSGFPWNTFGYALTVTPMMMQAAAVFGAYGLTALAAFVFASPAALSGAGSRTARIAMPVLGLAVLGGLAGFGALRLAQAGTAMVPDLELRIVQPAIRQADKWKPENRNNIFTDYLALSDMAASPEAVGVSSADLLIWPESALPFVFDSEPAALPAIAALLPPGTTLVTGMQRLVRDASRPEGYRIYNAVMTIDDAGEITDVYDKAWLVPFGEFLPFQALLESYGFRQLTQVVGGFSAGPGPKLLSVPGAPSFLPLVCYEIIFPRAFVSMDERPGWILNVTNDAWFGDSPGPWQHLRQARVRAVEEGLPVVRAANTGISAVIDPYGRFVKRLGLNVRGVIDSKLPEALPPTPFLTYGNWILLGLIGLFTLGVLRRKTG</sequence>
<comment type="similarity">
    <text evidence="2 9">Belongs to the CN hydrolase family. Apolipoprotein N-acyltransferase subfamily.</text>
</comment>
<feature type="transmembrane region" description="Helical" evidence="9">
    <location>
        <begin position="208"/>
        <end position="228"/>
    </location>
</feature>
<dbReference type="InterPro" id="IPR036526">
    <property type="entry name" value="C-N_Hydrolase_sf"/>
</dbReference>
<dbReference type="AlphaFoldDB" id="A0AAW5QYZ9"/>
<keyword evidence="12" id="KW-1185">Reference proteome</keyword>
<dbReference type="SUPFAM" id="SSF56317">
    <property type="entry name" value="Carbon-nitrogen hydrolase"/>
    <property type="match status" value="1"/>
</dbReference>
<feature type="transmembrane region" description="Helical" evidence="9">
    <location>
        <begin position="99"/>
        <end position="122"/>
    </location>
</feature>
<organism evidence="11 12">
    <name type="scientific">Microbaculum marinisediminis</name>
    <dbReference type="NCBI Taxonomy" id="2931392"/>
    <lineage>
        <taxon>Bacteria</taxon>
        <taxon>Pseudomonadati</taxon>
        <taxon>Pseudomonadota</taxon>
        <taxon>Alphaproteobacteria</taxon>
        <taxon>Hyphomicrobiales</taxon>
        <taxon>Tepidamorphaceae</taxon>
        <taxon>Microbaculum</taxon>
    </lineage>
</organism>
<comment type="catalytic activity">
    <reaction evidence="9">
        <text>N-terminal S-1,2-diacyl-sn-glyceryl-L-cysteinyl-[lipoprotein] + a glycerophospholipid = N-acyl-S-1,2-diacyl-sn-glyceryl-L-cysteinyl-[lipoprotein] + a 2-acyl-sn-glycero-3-phospholipid + H(+)</text>
        <dbReference type="Rhea" id="RHEA:48228"/>
        <dbReference type="Rhea" id="RHEA-COMP:14681"/>
        <dbReference type="Rhea" id="RHEA-COMP:14684"/>
        <dbReference type="ChEBI" id="CHEBI:15378"/>
        <dbReference type="ChEBI" id="CHEBI:136912"/>
        <dbReference type="ChEBI" id="CHEBI:140656"/>
        <dbReference type="ChEBI" id="CHEBI:140657"/>
        <dbReference type="ChEBI" id="CHEBI:140660"/>
        <dbReference type="EC" id="2.3.1.269"/>
    </reaction>
</comment>
<dbReference type="Proteomes" id="UP001320898">
    <property type="component" value="Unassembled WGS sequence"/>
</dbReference>
<comment type="subcellular location">
    <subcellularLocation>
        <location evidence="1 9">Cell membrane</location>
        <topology evidence="1 9">Multi-pass membrane protein</topology>
    </subcellularLocation>
</comment>
<feature type="domain" description="CN hydrolase" evidence="10">
    <location>
        <begin position="243"/>
        <end position="496"/>
    </location>
</feature>
<evidence type="ECO:0000256" key="6">
    <source>
        <dbReference type="ARBA" id="ARBA00022989"/>
    </source>
</evidence>
<protein>
    <recommendedName>
        <fullName evidence="9">Apolipoprotein N-acyltransferase</fullName>
        <shortName evidence="9">ALP N-acyltransferase</shortName>
        <ecNumber evidence="9">2.3.1.269</ecNumber>
    </recommendedName>
</protein>
<comment type="function">
    <text evidence="9">Catalyzes the phospholipid dependent N-acylation of the N-terminal cysteine of apolipoprotein, the last step in lipoprotein maturation.</text>
</comment>
<evidence type="ECO:0000256" key="5">
    <source>
        <dbReference type="ARBA" id="ARBA00022692"/>
    </source>
</evidence>